<protein>
    <submittedName>
        <fullName evidence="1">Uncharacterized protein</fullName>
    </submittedName>
</protein>
<dbReference type="EMBL" id="JAWWNJ010000049">
    <property type="protein sequence ID" value="KAK7016865.1"/>
    <property type="molecule type" value="Genomic_DNA"/>
</dbReference>
<gene>
    <name evidence="1" type="ORF">R3P38DRAFT_1329493</name>
</gene>
<dbReference type="Proteomes" id="UP001362999">
    <property type="component" value="Unassembled WGS sequence"/>
</dbReference>
<accession>A0AAW0ATT4</accession>
<keyword evidence="2" id="KW-1185">Reference proteome</keyword>
<comment type="caution">
    <text evidence="1">The sequence shown here is derived from an EMBL/GenBank/DDBJ whole genome shotgun (WGS) entry which is preliminary data.</text>
</comment>
<name>A0AAW0ATT4_9AGAR</name>
<organism evidence="1 2">
    <name type="scientific">Favolaschia claudopus</name>
    <dbReference type="NCBI Taxonomy" id="2862362"/>
    <lineage>
        <taxon>Eukaryota</taxon>
        <taxon>Fungi</taxon>
        <taxon>Dikarya</taxon>
        <taxon>Basidiomycota</taxon>
        <taxon>Agaricomycotina</taxon>
        <taxon>Agaricomycetes</taxon>
        <taxon>Agaricomycetidae</taxon>
        <taxon>Agaricales</taxon>
        <taxon>Marasmiineae</taxon>
        <taxon>Mycenaceae</taxon>
        <taxon>Favolaschia</taxon>
    </lineage>
</organism>
<reference evidence="1 2" key="1">
    <citation type="journal article" date="2024" name="J Genomics">
        <title>Draft genome sequencing and assembly of Favolaschia claudopus CIRM-BRFM 2984 isolated from oak limbs.</title>
        <authorList>
            <person name="Navarro D."/>
            <person name="Drula E."/>
            <person name="Chaduli D."/>
            <person name="Cazenave R."/>
            <person name="Ahrendt S."/>
            <person name="Wang J."/>
            <person name="Lipzen A."/>
            <person name="Daum C."/>
            <person name="Barry K."/>
            <person name="Grigoriev I.V."/>
            <person name="Favel A."/>
            <person name="Rosso M.N."/>
            <person name="Martin F."/>
        </authorList>
    </citation>
    <scope>NUCLEOTIDE SEQUENCE [LARGE SCALE GENOMIC DNA]</scope>
    <source>
        <strain evidence="1 2">CIRM-BRFM 2984</strain>
    </source>
</reference>
<evidence type="ECO:0000313" key="1">
    <source>
        <dbReference type="EMBL" id="KAK7016865.1"/>
    </source>
</evidence>
<dbReference type="AlphaFoldDB" id="A0AAW0ATT4"/>
<proteinExistence type="predicted"/>
<evidence type="ECO:0000313" key="2">
    <source>
        <dbReference type="Proteomes" id="UP001362999"/>
    </source>
</evidence>
<sequence length="362" mass="40342">MLSFSSLPFPLTVSISVASIPYYTPIFPFVPFIFSSSTFGVPFTLSTHTRIRFYLLPHITLLFVHLPPSYRRTNFHRFVLQAPRDSFVLASAYPVSRSLAAGLRVAKCEHKLMGSQTCTPLPLCLRRRRRLPTLLTFFLKSGNATAPSSLTRTASCRVLWSRVCPPSAGSYHTRHIPIRFHTLAIASSASPFACLRSYSSPPFRRSLFFLAQGTYIAYPAPMPVSNPFSALIVYSFLRVPSPPLCTTLSYPPPPSITLSMVSYLPLSCTYHTYLYGLHTCRLKITLFSPPRRLQARFAPWPGCVACGSGTVADSVGSGFVWCARRPPKIIAPALRDQQHSRVSREAVAISSTYFRPLVRRSP</sequence>